<reference evidence="3" key="1">
    <citation type="journal article" date="2023" name="IScience">
        <title>Live-bearing cockroach genome reveals convergent evolutionary mechanisms linked to viviparity in insects and beyond.</title>
        <authorList>
            <person name="Fouks B."/>
            <person name="Harrison M.C."/>
            <person name="Mikhailova A.A."/>
            <person name="Marchal E."/>
            <person name="English S."/>
            <person name="Carruthers M."/>
            <person name="Jennings E.C."/>
            <person name="Chiamaka E.L."/>
            <person name="Frigard R.A."/>
            <person name="Pippel M."/>
            <person name="Attardo G.M."/>
            <person name="Benoit J.B."/>
            <person name="Bornberg-Bauer E."/>
            <person name="Tobe S.S."/>
        </authorList>
    </citation>
    <scope>NUCLEOTIDE SEQUENCE</scope>
    <source>
        <strain evidence="3">Stay&amp;Tobe</strain>
    </source>
</reference>
<dbReference type="GO" id="GO:0062129">
    <property type="term" value="C:chitin-based extracellular matrix"/>
    <property type="evidence" value="ECO:0007669"/>
    <property type="project" value="TreeGrafter"/>
</dbReference>
<sequence length="163" mass="18443">VSALLLLVTGTSKSAPHIGGRLSEAEWQGYNEIEHNGPGTYAFGYDVDDPHTGNVQFREEERHPNGTVTGSYGVVEPDGNVKVVHYIADERGYRVTIENSRKQRTEITPDIKVVHAKHFTSMSTPILGHSYMHIEPRPQFTDYPTYSFQMRSLPILPYYTTFQ</sequence>
<dbReference type="PANTHER" id="PTHR10380">
    <property type="entry name" value="CUTICLE PROTEIN"/>
    <property type="match status" value="1"/>
</dbReference>
<dbReference type="Proteomes" id="UP001233999">
    <property type="component" value="Unassembled WGS sequence"/>
</dbReference>
<dbReference type="AlphaFoldDB" id="A0AAD8EFV1"/>
<dbReference type="EMBL" id="JASPKZ010005707">
    <property type="protein sequence ID" value="KAJ9588162.1"/>
    <property type="molecule type" value="Genomic_DNA"/>
</dbReference>
<proteinExistence type="predicted"/>
<evidence type="ECO:0008006" key="5">
    <source>
        <dbReference type="Google" id="ProtNLM"/>
    </source>
</evidence>
<evidence type="ECO:0000313" key="3">
    <source>
        <dbReference type="EMBL" id="KAJ9588162.1"/>
    </source>
</evidence>
<dbReference type="InterPro" id="IPR050468">
    <property type="entry name" value="Cuticle_Struct_Prot"/>
</dbReference>
<dbReference type="InterPro" id="IPR000618">
    <property type="entry name" value="Insect_cuticle"/>
</dbReference>
<dbReference type="PANTHER" id="PTHR10380:SF224">
    <property type="entry name" value="CUTICULAR PROTEIN 12A"/>
    <property type="match status" value="1"/>
</dbReference>
<dbReference type="PRINTS" id="PR00947">
    <property type="entry name" value="CUTICLE"/>
</dbReference>
<organism evidence="3 4">
    <name type="scientific">Diploptera punctata</name>
    <name type="common">Pacific beetle cockroach</name>
    <dbReference type="NCBI Taxonomy" id="6984"/>
    <lineage>
        <taxon>Eukaryota</taxon>
        <taxon>Metazoa</taxon>
        <taxon>Ecdysozoa</taxon>
        <taxon>Arthropoda</taxon>
        <taxon>Hexapoda</taxon>
        <taxon>Insecta</taxon>
        <taxon>Pterygota</taxon>
        <taxon>Neoptera</taxon>
        <taxon>Polyneoptera</taxon>
        <taxon>Dictyoptera</taxon>
        <taxon>Blattodea</taxon>
        <taxon>Blaberoidea</taxon>
        <taxon>Blaberidae</taxon>
        <taxon>Diplopterinae</taxon>
        <taxon>Diploptera</taxon>
    </lineage>
</organism>
<evidence type="ECO:0000313" key="4">
    <source>
        <dbReference type="Proteomes" id="UP001233999"/>
    </source>
</evidence>
<dbReference type="InterPro" id="IPR031311">
    <property type="entry name" value="CHIT_BIND_RR_consensus"/>
</dbReference>
<protein>
    <recommendedName>
        <fullName evidence="5">Cuticle protein</fullName>
    </recommendedName>
</protein>
<dbReference type="PROSITE" id="PS51155">
    <property type="entry name" value="CHIT_BIND_RR_2"/>
    <property type="match status" value="1"/>
</dbReference>
<gene>
    <name evidence="3" type="ORF">L9F63_018466</name>
</gene>
<comment type="caution">
    <text evidence="3">The sequence shown here is derived from an EMBL/GenBank/DDBJ whole genome shotgun (WGS) entry which is preliminary data.</text>
</comment>
<feature type="non-terminal residue" evidence="3">
    <location>
        <position position="163"/>
    </location>
</feature>
<keyword evidence="1 2" id="KW-0193">Cuticle</keyword>
<evidence type="ECO:0000256" key="1">
    <source>
        <dbReference type="ARBA" id="ARBA00022460"/>
    </source>
</evidence>
<dbReference type="Pfam" id="PF00379">
    <property type="entry name" value="Chitin_bind_4"/>
    <property type="match status" value="1"/>
</dbReference>
<evidence type="ECO:0000256" key="2">
    <source>
        <dbReference type="PROSITE-ProRule" id="PRU00497"/>
    </source>
</evidence>
<dbReference type="PROSITE" id="PS00233">
    <property type="entry name" value="CHIT_BIND_RR_1"/>
    <property type="match status" value="1"/>
</dbReference>
<name>A0AAD8EFV1_DIPPU</name>
<reference evidence="3" key="2">
    <citation type="submission" date="2023-05" db="EMBL/GenBank/DDBJ databases">
        <authorList>
            <person name="Fouks B."/>
        </authorList>
    </citation>
    <scope>NUCLEOTIDE SEQUENCE</scope>
    <source>
        <strain evidence="3">Stay&amp;Tobe</strain>
        <tissue evidence="3">Testes</tissue>
    </source>
</reference>
<accession>A0AAD8EFV1</accession>
<dbReference type="GO" id="GO:0008010">
    <property type="term" value="F:structural constituent of chitin-based larval cuticle"/>
    <property type="evidence" value="ECO:0007669"/>
    <property type="project" value="TreeGrafter"/>
</dbReference>
<keyword evidence="4" id="KW-1185">Reference proteome</keyword>